<comment type="caution">
    <text evidence="2">The sequence shown here is derived from an EMBL/GenBank/DDBJ whole genome shotgun (WGS) entry which is preliminary data.</text>
</comment>
<proteinExistence type="predicted"/>
<dbReference type="AlphaFoldDB" id="A0A2R6NK80"/>
<gene>
    <name evidence="2" type="ORF">PHLCEN_2v11340</name>
</gene>
<dbReference type="Proteomes" id="UP000186601">
    <property type="component" value="Unassembled WGS sequence"/>
</dbReference>
<evidence type="ECO:0000313" key="3">
    <source>
        <dbReference type="Proteomes" id="UP000186601"/>
    </source>
</evidence>
<keyword evidence="3" id="KW-1185">Reference proteome</keyword>
<keyword evidence="1" id="KW-0472">Membrane</keyword>
<feature type="transmembrane region" description="Helical" evidence="1">
    <location>
        <begin position="79"/>
        <end position="101"/>
    </location>
</feature>
<keyword evidence="1" id="KW-1133">Transmembrane helix</keyword>
<evidence type="ECO:0000256" key="1">
    <source>
        <dbReference type="SAM" id="Phobius"/>
    </source>
</evidence>
<keyword evidence="1" id="KW-0812">Transmembrane</keyword>
<reference evidence="2 3" key="1">
    <citation type="submission" date="2018-02" db="EMBL/GenBank/DDBJ databases">
        <title>Genome sequence of the basidiomycete white-rot fungus Phlebia centrifuga.</title>
        <authorList>
            <person name="Granchi Z."/>
            <person name="Peng M."/>
            <person name="de Vries R.P."/>
            <person name="Hilden K."/>
            <person name="Makela M.R."/>
            <person name="Grigoriev I."/>
            <person name="Riley R."/>
        </authorList>
    </citation>
    <scope>NUCLEOTIDE SEQUENCE [LARGE SCALE GENOMIC DNA]</scope>
    <source>
        <strain evidence="2 3">FBCC195</strain>
    </source>
</reference>
<accession>A0A2R6NK80</accession>
<name>A0A2R6NK80_9APHY</name>
<evidence type="ECO:0000313" key="2">
    <source>
        <dbReference type="EMBL" id="PSR72777.1"/>
    </source>
</evidence>
<dbReference type="EMBL" id="MLYV02001135">
    <property type="protein sequence ID" value="PSR72777.1"/>
    <property type="molecule type" value="Genomic_DNA"/>
</dbReference>
<organism evidence="2 3">
    <name type="scientific">Hermanssonia centrifuga</name>
    <dbReference type="NCBI Taxonomy" id="98765"/>
    <lineage>
        <taxon>Eukaryota</taxon>
        <taxon>Fungi</taxon>
        <taxon>Dikarya</taxon>
        <taxon>Basidiomycota</taxon>
        <taxon>Agaricomycotina</taxon>
        <taxon>Agaricomycetes</taxon>
        <taxon>Polyporales</taxon>
        <taxon>Meruliaceae</taxon>
        <taxon>Hermanssonia</taxon>
    </lineage>
</organism>
<sequence length="125" mass="13991">MDVRSFPTTTAIPLDAQYYPRCSDPIDRLCMRLRAIPLAELHPSLGLIMQVLRNYRPERGCQTFHFQAEVIPGHASFSILAGIFISAVCAICVGFSPDYCIDPRSIRLQMQEHHVDVTKATGEGE</sequence>
<protein>
    <submittedName>
        <fullName evidence="2">Uncharacterized protein</fullName>
    </submittedName>
</protein>